<feature type="transmembrane region" description="Helical" evidence="1">
    <location>
        <begin position="306"/>
        <end position="326"/>
    </location>
</feature>
<proteinExistence type="predicted"/>
<organism evidence="2 3">
    <name type="scientific">Mytilus edulis</name>
    <name type="common">Blue mussel</name>
    <dbReference type="NCBI Taxonomy" id="6550"/>
    <lineage>
        <taxon>Eukaryota</taxon>
        <taxon>Metazoa</taxon>
        <taxon>Spiralia</taxon>
        <taxon>Lophotrochozoa</taxon>
        <taxon>Mollusca</taxon>
        <taxon>Bivalvia</taxon>
        <taxon>Autobranchia</taxon>
        <taxon>Pteriomorphia</taxon>
        <taxon>Mytilida</taxon>
        <taxon>Mytiloidea</taxon>
        <taxon>Mytilidae</taxon>
        <taxon>Mytilinae</taxon>
        <taxon>Mytilus</taxon>
    </lineage>
</organism>
<evidence type="ECO:0000256" key="1">
    <source>
        <dbReference type="SAM" id="Phobius"/>
    </source>
</evidence>
<keyword evidence="1" id="KW-1133">Transmembrane helix</keyword>
<evidence type="ECO:0000313" key="2">
    <source>
        <dbReference type="EMBL" id="CAG2201891.1"/>
    </source>
</evidence>
<keyword evidence="1" id="KW-0472">Membrane</keyword>
<evidence type="ECO:0000313" key="3">
    <source>
        <dbReference type="Proteomes" id="UP000683360"/>
    </source>
</evidence>
<accession>A0A8S3R9X2</accession>
<keyword evidence="3" id="KW-1185">Reference proteome</keyword>
<reference evidence="2" key="1">
    <citation type="submission" date="2021-03" db="EMBL/GenBank/DDBJ databases">
        <authorList>
            <person name="Bekaert M."/>
        </authorList>
    </citation>
    <scope>NUCLEOTIDE SEQUENCE</scope>
</reference>
<dbReference type="Proteomes" id="UP000683360">
    <property type="component" value="Unassembled WGS sequence"/>
</dbReference>
<dbReference type="OrthoDB" id="10529354at2759"/>
<gene>
    <name evidence="2" type="ORF">MEDL_16466</name>
</gene>
<name>A0A8S3R9X2_MYTED</name>
<sequence length="329" mass="38564">MCSYRTDHGGDITTFMRTDIPVRRRLDIECTTLENIVYEITLDKTKWSVYALYCPPSMTIYIFYDSFNILQDKVSTFVENYMVIGDLSNDFMVKNKSQVIYVFNGWLYFLVRSDIDNSSISVEVTDIFRDQDYVLKPLQPFERTISWEIYRHNSSNSWSYTRFDAKFDDDKLPVCRGIYYRVEGENVVITCKINNTYGLVEVNEGSTINCMSFPVFDHVQWYLGNGLTTGSLKVSHKIKPNNILEFTLRITDLKAEKFKHEITLWGLFNQEETLRVKFESFFINKQKEISKCVHVPQGHIVSYNAMPFYSFPLLIHIGIPMIVLVFHMI</sequence>
<dbReference type="EMBL" id="CAJPWZ010000870">
    <property type="protein sequence ID" value="CAG2201891.1"/>
    <property type="molecule type" value="Genomic_DNA"/>
</dbReference>
<dbReference type="AlphaFoldDB" id="A0A8S3R9X2"/>
<protein>
    <submittedName>
        <fullName evidence="2">Uncharacterized protein</fullName>
    </submittedName>
</protein>
<keyword evidence="1" id="KW-0812">Transmembrane</keyword>
<comment type="caution">
    <text evidence="2">The sequence shown here is derived from an EMBL/GenBank/DDBJ whole genome shotgun (WGS) entry which is preliminary data.</text>
</comment>